<evidence type="ECO:0000313" key="2">
    <source>
        <dbReference type="EMBL" id="MDN5212949.1"/>
    </source>
</evidence>
<evidence type="ECO:0000313" key="3">
    <source>
        <dbReference type="Proteomes" id="UP001172083"/>
    </source>
</evidence>
<dbReference type="Pfam" id="PF13098">
    <property type="entry name" value="Thioredoxin_2"/>
    <property type="match status" value="1"/>
</dbReference>
<organism evidence="2 3">
    <name type="scientific">Agaribacillus aureus</name>
    <dbReference type="NCBI Taxonomy" id="3051825"/>
    <lineage>
        <taxon>Bacteria</taxon>
        <taxon>Pseudomonadati</taxon>
        <taxon>Bacteroidota</taxon>
        <taxon>Cytophagia</taxon>
        <taxon>Cytophagales</taxon>
        <taxon>Splendidivirgaceae</taxon>
        <taxon>Agaribacillus</taxon>
    </lineage>
</organism>
<name>A0ABT8L5C8_9BACT</name>
<sequence>MNRFIQLMLLILVLGIQQGYGQLKTFQFEQLDSLQHENQRLVAVFIHTDWCKYCAAMENTTFTNKKVAALLNDKYYFIDLNAEEKRNIEIGGHIFSYKPSGNNTGIHELAEQLGTVDNKVSYPTLCFLNARNEIVFQYNQFMSASDLTHVLNKLSDSNR</sequence>
<feature type="domain" description="Thioredoxin-like fold" evidence="1">
    <location>
        <begin position="37"/>
        <end position="151"/>
    </location>
</feature>
<dbReference type="RefSeq" id="WP_346758266.1">
    <property type="nucleotide sequence ID" value="NZ_JAUJEB010000001.1"/>
</dbReference>
<evidence type="ECO:0000259" key="1">
    <source>
        <dbReference type="Pfam" id="PF13098"/>
    </source>
</evidence>
<proteinExistence type="predicted"/>
<dbReference type="Proteomes" id="UP001172083">
    <property type="component" value="Unassembled WGS sequence"/>
</dbReference>
<protein>
    <submittedName>
        <fullName evidence="2">Thioredoxin family protein</fullName>
    </submittedName>
</protein>
<keyword evidence="3" id="KW-1185">Reference proteome</keyword>
<comment type="caution">
    <text evidence="2">The sequence shown here is derived from an EMBL/GenBank/DDBJ whole genome shotgun (WGS) entry which is preliminary data.</text>
</comment>
<dbReference type="EMBL" id="JAUJEB010000001">
    <property type="protein sequence ID" value="MDN5212949.1"/>
    <property type="molecule type" value="Genomic_DNA"/>
</dbReference>
<dbReference type="SUPFAM" id="SSF52833">
    <property type="entry name" value="Thioredoxin-like"/>
    <property type="match status" value="1"/>
</dbReference>
<dbReference type="InterPro" id="IPR036249">
    <property type="entry name" value="Thioredoxin-like_sf"/>
</dbReference>
<accession>A0ABT8L5C8</accession>
<reference evidence="2" key="1">
    <citation type="submission" date="2023-06" db="EMBL/GenBank/DDBJ databases">
        <title>Genomic of Agaribacillus aureum.</title>
        <authorList>
            <person name="Wang G."/>
        </authorList>
    </citation>
    <scope>NUCLEOTIDE SEQUENCE</scope>
    <source>
        <strain evidence="2">BMA12</strain>
    </source>
</reference>
<gene>
    <name evidence="2" type="ORF">QQ020_12860</name>
</gene>
<dbReference type="Gene3D" id="3.40.30.10">
    <property type="entry name" value="Glutaredoxin"/>
    <property type="match status" value="1"/>
</dbReference>
<dbReference type="InterPro" id="IPR012336">
    <property type="entry name" value="Thioredoxin-like_fold"/>
</dbReference>